<evidence type="ECO:0000256" key="3">
    <source>
        <dbReference type="ARBA" id="ARBA00022448"/>
    </source>
</evidence>
<feature type="transmembrane region" description="Helical" evidence="9">
    <location>
        <begin position="389"/>
        <end position="410"/>
    </location>
</feature>
<feature type="transmembrane region" description="Helical" evidence="9">
    <location>
        <begin position="208"/>
        <end position="227"/>
    </location>
</feature>
<feature type="transmembrane region" description="Helical" evidence="9">
    <location>
        <begin position="95"/>
        <end position="118"/>
    </location>
</feature>
<feature type="transmembrane region" description="Helical" evidence="9">
    <location>
        <begin position="347"/>
        <end position="368"/>
    </location>
</feature>
<dbReference type="AlphaFoldDB" id="A0A7X6KXR9"/>
<dbReference type="Pfam" id="PF01235">
    <property type="entry name" value="Na_Ala_symp"/>
    <property type="match status" value="1"/>
</dbReference>
<evidence type="ECO:0000256" key="5">
    <source>
        <dbReference type="ARBA" id="ARBA00022692"/>
    </source>
</evidence>
<dbReference type="Proteomes" id="UP000581206">
    <property type="component" value="Unassembled WGS sequence"/>
</dbReference>
<keyword evidence="7 9" id="KW-1133">Transmembrane helix</keyword>
<dbReference type="PRINTS" id="PR00175">
    <property type="entry name" value="NAALASMPORT"/>
</dbReference>
<protein>
    <submittedName>
        <fullName evidence="10">Alanine:cation symporter family protein</fullName>
    </submittedName>
</protein>
<feature type="transmembrane region" description="Helical" evidence="9">
    <location>
        <begin position="416"/>
        <end position="437"/>
    </location>
</feature>
<evidence type="ECO:0000256" key="2">
    <source>
        <dbReference type="ARBA" id="ARBA00009261"/>
    </source>
</evidence>
<dbReference type="FunFam" id="1.20.1740.10:FF:000004">
    <property type="entry name" value="Sodium:alanine symporter family protein"/>
    <property type="match status" value="1"/>
</dbReference>
<comment type="similarity">
    <text evidence="2 9">Belongs to the alanine or glycine:cation symporter (AGCS) (TC 2.A.25) family.</text>
</comment>
<comment type="subcellular location">
    <subcellularLocation>
        <location evidence="1 9">Cell membrane</location>
        <topology evidence="1 9">Multi-pass membrane protein</topology>
    </subcellularLocation>
</comment>
<gene>
    <name evidence="10" type="ORF">HGA03_15895</name>
</gene>
<dbReference type="GO" id="GO:0005886">
    <property type="term" value="C:plasma membrane"/>
    <property type="evidence" value="ECO:0007669"/>
    <property type="project" value="UniProtKB-SubCell"/>
</dbReference>
<keyword evidence="3 9" id="KW-0813">Transport</keyword>
<keyword evidence="8 9" id="KW-0472">Membrane</keyword>
<feature type="transmembrane region" description="Helical" evidence="9">
    <location>
        <begin position="239"/>
        <end position="262"/>
    </location>
</feature>
<dbReference type="PANTHER" id="PTHR30330">
    <property type="entry name" value="AGSS FAMILY TRANSPORTER, SODIUM-ALANINE"/>
    <property type="match status" value="1"/>
</dbReference>
<organism evidence="10 11">
    <name type="scientific">Cellulomonas denverensis</name>
    <dbReference type="NCBI Taxonomy" id="264297"/>
    <lineage>
        <taxon>Bacteria</taxon>
        <taxon>Bacillati</taxon>
        <taxon>Actinomycetota</taxon>
        <taxon>Actinomycetes</taxon>
        <taxon>Micrococcales</taxon>
        <taxon>Cellulomonadaceae</taxon>
        <taxon>Cellulomonas</taxon>
    </lineage>
</organism>
<feature type="transmembrane region" description="Helical" evidence="9">
    <location>
        <begin position="176"/>
        <end position="196"/>
    </location>
</feature>
<evidence type="ECO:0000256" key="6">
    <source>
        <dbReference type="ARBA" id="ARBA00022847"/>
    </source>
</evidence>
<evidence type="ECO:0000313" key="10">
    <source>
        <dbReference type="EMBL" id="NKY24153.1"/>
    </source>
</evidence>
<evidence type="ECO:0000256" key="7">
    <source>
        <dbReference type="ARBA" id="ARBA00022989"/>
    </source>
</evidence>
<evidence type="ECO:0000256" key="8">
    <source>
        <dbReference type="ARBA" id="ARBA00023136"/>
    </source>
</evidence>
<evidence type="ECO:0000256" key="4">
    <source>
        <dbReference type="ARBA" id="ARBA00022475"/>
    </source>
</evidence>
<feature type="transmembrane region" description="Helical" evidence="9">
    <location>
        <begin position="20"/>
        <end position="42"/>
    </location>
</feature>
<accession>A0A7X6KXR9</accession>
<feature type="transmembrane region" description="Helical" evidence="9">
    <location>
        <begin position="144"/>
        <end position="164"/>
    </location>
</feature>
<keyword evidence="6 9" id="KW-0769">Symport</keyword>
<dbReference type="PANTHER" id="PTHR30330:SF1">
    <property type="entry name" value="AMINO-ACID CARRIER PROTEIN ALST"/>
    <property type="match status" value="1"/>
</dbReference>
<dbReference type="NCBIfam" id="TIGR00835">
    <property type="entry name" value="agcS"/>
    <property type="match status" value="1"/>
</dbReference>
<keyword evidence="5 9" id="KW-0812">Transmembrane</keyword>
<dbReference type="EMBL" id="JAAXOX010000012">
    <property type="protein sequence ID" value="NKY24153.1"/>
    <property type="molecule type" value="Genomic_DNA"/>
</dbReference>
<feature type="transmembrane region" description="Helical" evidence="9">
    <location>
        <begin position="302"/>
        <end position="327"/>
    </location>
</feature>
<dbReference type="Gene3D" id="1.20.1740.10">
    <property type="entry name" value="Amino acid/polyamine transporter I"/>
    <property type="match status" value="1"/>
</dbReference>
<dbReference type="InterPro" id="IPR001463">
    <property type="entry name" value="Na/Ala_symport"/>
</dbReference>
<dbReference type="PROSITE" id="PS00873">
    <property type="entry name" value="NA_ALANINE_SYMP"/>
    <property type="match status" value="1"/>
</dbReference>
<sequence>MDLQSVLDTVTDTLYSHWLIYVLIGVGLWFTLRTGFVQVRMFPAMLRQLSSSRTGAEGGISSFQAFAVGLASRVGTGNIAGVAVALTLGGPGAVFWMWVVAAVGMATGLVEATLAQIFKVRDPDGSYRGGPAYYIQRGLGSRRWGIVFAVLLVFTFGFAFNMVQANTIASTLDSSHGVPVGLTAVLLMVLAAPVLFGGVRRVARVAEWMLPLMAGAYLLLAAVIIALNLSAVPDVLSQIVRGAFGLDTALAGTAGGILAAVLNGARRGLFSNEAGMGSAPNTAATATVTHPVKQGLVQSLGVFVDTMLVCTATAFIVLCAGPEVYLPGRTEQSAGAVLTTDAVVHELGGWTAVLMTVIVFVFAFSSVLGNYAYAEVNLTFLRVRGRALTLLRTAVLAAVGLGSLAALNTVWAIADIAMALMATVNLVAIVLLSRWALGALADFRAARAAGRDDRFVGHGNPLLPGDVPGDVWAPGARDGIVALAAEGAAEPR</sequence>
<comment type="caution">
    <text evidence="10">The sequence shown here is derived from an EMBL/GenBank/DDBJ whole genome shotgun (WGS) entry which is preliminary data.</text>
</comment>
<reference evidence="10 11" key="1">
    <citation type="submission" date="2020-04" db="EMBL/GenBank/DDBJ databases">
        <title>MicrobeNet Type strains.</title>
        <authorList>
            <person name="Nicholson A.C."/>
        </authorList>
    </citation>
    <scope>NUCLEOTIDE SEQUENCE [LARGE SCALE GENOMIC DNA]</scope>
    <source>
        <strain evidence="10 11">ATCC BAA-788</strain>
    </source>
</reference>
<keyword evidence="11" id="KW-1185">Reference proteome</keyword>
<keyword evidence="4 9" id="KW-1003">Cell membrane</keyword>
<name>A0A7X6KXR9_9CELL</name>
<evidence type="ECO:0000256" key="9">
    <source>
        <dbReference type="RuleBase" id="RU363064"/>
    </source>
</evidence>
<feature type="transmembrane region" description="Helical" evidence="9">
    <location>
        <begin position="63"/>
        <end position="89"/>
    </location>
</feature>
<dbReference type="RefSeq" id="WP_168631284.1">
    <property type="nucleotide sequence ID" value="NZ_BONL01000008.1"/>
</dbReference>
<evidence type="ECO:0000313" key="11">
    <source>
        <dbReference type="Proteomes" id="UP000581206"/>
    </source>
</evidence>
<dbReference type="GO" id="GO:0005283">
    <property type="term" value="F:amino acid:sodium symporter activity"/>
    <property type="evidence" value="ECO:0007669"/>
    <property type="project" value="InterPro"/>
</dbReference>
<proteinExistence type="inferred from homology"/>
<evidence type="ECO:0000256" key="1">
    <source>
        <dbReference type="ARBA" id="ARBA00004651"/>
    </source>
</evidence>